<dbReference type="SUPFAM" id="SSF53850">
    <property type="entry name" value="Periplasmic binding protein-like II"/>
    <property type="match status" value="1"/>
</dbReference>
<evidence type="ECO:0000256" key="3">
    <source>
        <dbReference type="ARBA" id="ARBA00023125"/>
    </source>
</evidence>
<dbReference type="PROSITE" id="PS50931">
    <property type="entry name" value="HTH_LYSR"/>
    <property type="match status" value="1"/>
</dbReference>
<dbReference type="Gene3D" id="1.10.10.10">
    <property type="entry name" value="Winged helix-like DNA-binding domain superfamily/Winged helix DNA-binding domain"/>
    <property type="match status" value="1"/>
</dbReference>
<dbReference type="Proteomes" id="UP001238540">
    <property type="component" value="Unassembled WGS sequence"/>
</dbReference>
<dbReference type="PANTHER" id="PTHR30537">
    <property type="entry name" value="HTH-TYPE TRANSCRIPTIONAL REGULATOR"/>
    <property type="match status" value="1"/>
</dbReference>
<sequence length="299" mass="33605">MMESKDQQWLLSFHRVYELHSFKQAAEQLGLPASNVSRHVALLEERLNVRLLERTTRRMSPTPAGEHLYHSTVHLLCSLNEVLEEVRLDAQSVTGHLRVLMPDIPFLGDAAVQFCTDHPTVSLSCETSLSPKEALCDGFDLILAFGRGRLIDKSWVAREVARWQSVVVGSPDLIDKVGAPYALEDLKQTPCISSLTALQGMPWVFKGHDAQPIKQAVRSTFKVNSGYMAKSAAINHLGFAILPKESCEHELQQGRLIELELQSQPEDLVLYAFYTGRKHQAKKVTVFIDYLQKVKTQSE</sequence>
<dbReference type="EMBL" id="JAUFQC010000027">
    <property type="protein sequence ID" value="MDN3612073.1"/>
    <property type="molecule type" value="Genomic_DNA"/>
</dbReference>
<reference evidence="7" key="1">
    <citation type="journal article" date="2019" name="Int. J. Syst. Evol. Microbiol.">
        <title>The Global Catalogue of Microorganisms (GCM) 10K type strain sequencing project: providing services to taxonomists for standard genome sequencing and annotation.</title>
        <authorList>
            <consortium name="The Broad Institute Genomics Platform"/>
            <consortium name="The Broad Institute Genome Sequencing Center for Infectious Disease"/>
            <person name="Wu L."/>
            <person name="Ma J."/>
        </authorList>
    </citation>
    <scope>NUCLEOTIDE SEQUENCE [LARGE SCALE GENOMIC DNA]</scope>
    <source>
        <strain evidence="7">CECT 7398</strain>
    </source>
</reference>
<dbReference type="SUPFAM" id="SSF46785">
    <property type="entry name" value="Winged helix' DNA-binding domain"/>
    <property type="match status" value="1"/>
</dbReference>
<dbReference type="InterPro" id="IPR005119">
    <property type="entry name" value="LysR_subst-bd"/>
</dbReference>
<dbReference type="Pfam" id="PF00126">
    <property type="entry name" value="HTH_1"/>
    <property type="match status" value="1"/>
</dbReference>
<keyword evidence="3" id="KW-0238">DNA-binding</keyword>
<keyword evidence="7" id="KW-1185">Reference proteome</keyword>
<keyword evidence="2" id="KW-0805">Transcription regulation</keyword>
<accession>A0ABT8BZG1</accession>
<dbReference type="RefSeq" id="WP_170882640.1">
    <property type="nucleotide sequence ID" value="NZ_JABEYA020000004.1"/>
</dbReference>
<protein>
    <submittedName>
        <fullName evidence="6">LysR family transcriptional regulator</fullName>
    </submittedName>
</protein>
<dbReference type="CDD" id="cd08422">
    <property type="entry name" value="PBP2_CrgA_like"/>
    <property type="match status" value="1"/>
</dbReference>
<evidence type="ECO:0000259" key="5">
    <source>
        <dbReference type="PROSITE" id="PS50931"/>
    </source>
</evidence>
<proteinExistence type="inferred from homology"/>
<dbReference type="Pfam" id="PF03466">
    <property type="entry name" value="LysR_substrate"/>
    <property type="match status" value="1"/>
</dbReference>
<comment type="similarity">
    <text evidence="1">Belongs to the LysR transcriptional regulatory family.</text>
</comment>
<evidence type="ECO:0000256" key="1">
    <source>
        <dbReference type="ARBA" id="ARBA00009437"/>
    </source>
</evidence>
<dbReference type="PANTHER" id="PTHR30537:SF5">
    <property type="entry name" value="HTH-TYPE TRANSCRIPTIONAL ACTIVATOR TTDR-RELATED"/>
    <property type="match status" value="1"/>
</dbReference>
<feature type="domain" description="HTH lysR-type" evidence="5">
    <location>
        <begin position="1"/>
        <end position="62"/>
    </location>
</feature>
<organism evidence="6 7">
    <name type="scientific">Vibrio ostreicida</name>
    <dbReference type="NCBI Taxonomy" id="526588"/>
    <lineage>
        <taxon>Bacteria</taxon>
        <taxon>Pseudomonadati</taxon>
        <taxon>Pseudomonadota</taxon>
        <taxon>Gammaproteobacteria</taxon>
        <taxon>Vibrionales</taxon>
        <taxon>Vibrionaceae</taxon>
        <taxon>Vibrio</taxon>
    </lineage>
</organism>
<keyword evidence="4" id="KW-0804">Transcription</keyword>
<evidence type="ECO:0000313" key="6">
    <source>
        <dbReference type="EMBL" id="MDN3612073.1"/>
    </source>
</evidence>
<name>A0ABT8BZG1_9VIBR</name>
<gene>
    <name evidence="6" type="ORF">QWZ16_20990</name>
</gene>
<dbReference type="InterPro" id="IPR036388">
    <property type="entry name" value="WH-like_DNA-bd_sf"/>
</dbReference>
<dbReference type="InterPro" id="IPR000847">
    <property type="entry name" value="LysR_HTH_N"/>
</dbReference>
<comment type="caution">
    <text evidence="6">The sequence shown here is derived from an EMBL/GenBank/DDBJ whole genome shotgun (WGS) entry which is preliminary data.</text>
</comment>
<dbReference type="InterPro" id="IPR036390">
    <property type="entry name" value="WH_DNA-bd_sf"/>
</dbReference>
<evidence type="ECO:0000256" key="2">
    <source>
        <dbReference type="ARBA" id="ARBA00023015"/>
    </source>
</evidence>
<evidence type="ECO:0000313" key="7">
    <source>
        <dbReference type="Proteomes" id="UP001238540"/>
    </source>
</evidence>
<dbReference type="InterPro" id="IPR058163">
    <property type="entry name" value="LysR-type_TF_proteobact-type"/>
</dbReference>
<dbReference type="Gene3D" id="3.40.190.290">
    <property type="match status" value="1"/>
</dbReference>
<evidence type="ECO:0000256" key="4">
    <source>
        <dbReference type="ARBA" id="ARBA00023163"/>
    </source>
</evidence>